<protein>
    <submittedName>
        <fullName evidence="1">Uncharacterized protein</fullName>
    </submittedName>
</protein>
<dbReference type="AlphaFoldDB" id="A0ABD3DYA5"/>
<gene>
    <name evidence="1" type="ORF">CASFOL_010999</name>
</gene>
<proteinExistence type="predicted"/>
<reference evidence="2" key="1">
    <citation type="journal article" date="2024" name="IScience">
        <title>Strigolactones Initiate the Formation of Haustorium-like Structures in Castilleja.</title>
        <authorList>
            <person name="Buerger M."/>
            <person name="Peterson D."/>
            <person name="Chory J."/>
        </authorList>
    </citation>
    <scope>NUCLEOTIDE SEQUENCE [LARGE SCALE GENOMIC DNA]</scope>
</reference>
<organism evidence="1 2">
    <name type="scientific">Castilleja foliolosa</name>
    <dbReference type="NCBI Taxonomy" id="1961234"/>
    <lineage>
        <taxon>Eukaryota</taxon>
        <taxon>Viridiplantae</taxon>
        <taxon>Streptophyta</taxon>
        <taxon>Embryophyta</taxon>
        <taxon>Tracheophyta</taxon>
        <taxon>Spermatophyta</taxon>
        <taxon>Magnoliopsida</taxon>
        <taxon>eudicotyledons</taxon>
        <taxon>Gunneridae</taxon>
        <taxon>Pentapetalae</taxon>
        <taxon>asterids</taxon>
        <taxon>lamiids</taxon>
        <taxon>Lamiales</taxon>
        <taxon>Orobanchaceae</taxon>
        <taxon>Pedicularideae</taxon>
        <taxon>Castillejinae</taxon>
        <taxon>Castilleja</taxon>
    </lineage>
</organism>
<name>A0ABD3DYA5_9LAMI</name>
<dbReference type="EMBL" id="JAVIJP010000013">
    <property type="protein sequence ID" value="KAL3645819.1"/>
    <property type="molecule type" value="Genomic_DNA"/>
</dbReference>
<sequence length="35" mass="3649">MWSGSDSRALTILGHKIAETVQEPSVLALCSGSCT</sequence>
<accession>A0ABD3DYA5</accession>
<keyword evidence="2" id="KW-1185">Reference proteome</keyword>
<evidence type="ECO:0000313" key="1">
    <source>
        <dbReference type="EMBL" id="KAL3645819.1"/>
    </source>
</evidence>
<comment type="caution">
    <text evidence="1">The sequence shown here is derived from an EMBL/GenBank/DDBJ whole genome shotgun (WGS) entry which is preliminary data.</text>
</comment>
<evidence type="ECO:0000313" key="2">
    <source>
        <dbReference type="Proteomes" id="UP001632038"/>
    </source>
</evidence>
<dbReference type="Proteomes" id="UP001632038">
    <property type="component" value="Unassembled WGS sequence"/>
</dbReference>